<keyword evidence="2" id="KW-0472">Membrane</keyword>
<feature type="region of interest" description="Disordered" evidence="1">
    <location>
        <begin position="78"/>
        <end position="97"/>
    </location>
</feature>
<dbReference type="RefSeq" id="WP_261295332.1">
    <property type="nucleotide sequence ID" value="NZ_JANQBK010000015.1"/>
</dbReference>
<evidence type="ECO:0000313" key="3">
    <source>
        <dbReference type="EMBL" id="MFC3580107.1"/>
    </source>
</evidence>
<feature type="compositionally biased region" description="Low complexity" evidence="1">
    <location>
        <begin position="83"/>
        <end position="97"/>
    </location>
</feature>
<keyword evidence="4" id="KW-1185">Reference proteome</keyword>
<protein>
    <recommendedName>
        <fullName evidence="5">DUF883 domain-containing protein</fullName>
    </recommendedName>
</protein>
<keyword evidence="2" id="KW-0812">Transmembrane</keyword>
<evidence type="ECO:0000256" key="1">
    <source>
        <dbReference type="SAM" id="MobiDB-lite"/>
    </source>
</evidence>
<sequence>MSDTTTAANDSIATDKTIYDQAQEAVTAAIDSATKSVTAAFETALDAAKENPKTAAAIAAGAAAAVAGAAFGVSKLLEDSKPASKSSNAKSSTTKKN</sequence>
<proteinExistence type="predicted"/>
<evidence type="ECO:0008006" key="5">
    <source>
        <dbReference type="Google" id="ProtNLM"/>
    </source>
</evidence>
<name>A0ABV7SWT3_9SPHN</name>
<comment type="caution">
    <text evidence="3">The sequence shown here is derived from an EMBL/GenBank/DDBJ whole genome shotgun (WGS) entry which is preliminary data.</text>
</comment>
<evidence type="ECO:0000313" key="4">
    <source>
        <dbReference type="Proteomes" id="UP001595713"/>
    </source>
</evidence>
<keyword evidence="2" id="KW-1133">Transmembrane helix</keyword>
<gene>
    <name evidence="3" type="ORF">ACFONA_08000</name>
</gene>
<evidence type="ECO:0000256" key="2">
    <source>
        <dbReference type="SAM" id="Phobius"/>
    </source>
</evidence>
<accession>A0ABV7SWT3</accession>
<feature type="transmembrane region" description="Helical" evidence="2">
    <location>
        <begin position="55"/>
        <end position="77"/>
    </location>
</feature>
<dbReference type="EMBL" id="JBHRXP010000003">
    <property type="protein sequence ID" value="MFC3580107.1"/>
    <property type="molecule type" value="Genomic_DNA"/>
</dbReference>
<dbReference type="Proteomes" id="UP001595713">
    <property type="component" value="Unassembled WGS sequence"/>
</dbReference>
<reference evidence="4" key="1">
    <citation type="journal article" date="2019" name="Int. J. Syst. Evol. Microbiol.">
        <title>The Global Catalogue of Microorganisms (GCM) 10K type strain sequencing project: providing services to taxonomists for standard genome sequencing and annotation.</title>
        <authorList>
            <consortium name="The Broad Institute Genomics Platform"/>
            <consortium name="The Broad Institute Genome Sequencing Center for Infectious Disease"/>
            <person name="Wu L."/>
            <person name="Ma J."/>
        </authorList>
    </citation>
    <scope>NUCLEOTIDE SEQUENCE [LARGE SCALE GENOMIC DNA]</scope>
    <source>
        <strain evidence="4">KCTC 42739</strain>
    </source>
</reference>
<organism evidence="3 4">
    <name type="scientific">Sphingomonas hylomeconis</name>
    <dbReference type="NCBI Taxonomy" id="1395958"/>
    <lineage>
        <taxon>Bacteria</taxon>
        <taxon>Pseudomonadati</taxon>
        <taxon>Pseudomonadota</taxon>
        <taxon>Alphaproteobacteria</taxon>
        <taxon>Sphingomonadales</taxon>
        <taxon>Sphingomonadaceae</taxon>
        <taxon>Sphingomonas</taxon>
    </lineage>
</organism>